<organism evidence="1">
    <name type="scientific">Candidatus Moduliflexus flocculans</name>
    <dbReference type="NCBI Taxonomy" id="1499966"/>
    <lineage>
        <taxon>Bacteria</taxon>
        <taxon>Candidatus Moduliflexota</taxon>
        <taxon>Candidatus Moduliflexia</taxon>
        <taxon>Candidatus Moduliflexales</taxon>
        <taxon>Candidatus Moduliflexaceae</taxon>
    </lineage>
</organism>
<proteinExistence type="predicted"/>
<dbReference type="Proteomes" id="UP000030700">
    <property type="component" value="Unassembled WGS sequence"/>
</dbReference>
<sequence length="111" mass="12540">MEIFEAIQQKMAIAKPYITVILRKGEQYDTPDTQEFLMTQHVPYLFKLRLEGLLNITVAASGTADIKGVAIYNLTDIEQVKQLTENDPAIRAEKLCYDIMPCFGFPGDVLL</sequence>
<dbReference type="AlphaFoldDB" id="A0A0S6W4Q5"/>
<gene>
    <name evidence="1" type="ORF">U14_04367</name>
</gene>
<name>A0A0S6W4Q5_9BACT</name>
<evidence type="ECO:0000313" key="2">
    <source>
        <dbReference type="Proteomes" id="UP000030700"/>
    </source>
</evidence>
<evidence type="ECO:0008006" key="3">
    <source>
        <dbReference type="Google" id="ProtNLM"/>
    </source>
</evidence>
<accession>A0A0S6W4Q5</accession>
<protein>
    <recommendedName>
        <fullName evidence="3">YCII-related domain-containing protein</fullName>
    </recommendedName>
</protein>
<dbReference type="HOGENOM" id="CLU_2070613_0_0_0"/>
<reference evidence="1" key="1">
    <citation type="journal article" date="2015" name="PeerJ">
        <title>First genomic representation of candidate bacterial phylum KSB3 points to enhanced environmental sensing as a trigger of wastewater bulking.</title>
        <authorList>
            <person name="Sekiguchi Y."/>
            <person name="Ohashi A."/>
            <person name="Parks D.H."/>
            <person name="Yamauchi T."/>
            <person name="Tyson G.W."/>
            <person name="Hugenholtz P."/>
        </authorList>
    </citation>
    <scope>NUCLEOTIDE SEQUENCE [LARGE SCALE GENOMIC DNA]</scope>
</reference>
<dbReference type="STRING" id="1499966.U14_04367"/>
<keyword evidence="2" id="KW-1185">Reference proteome</keyword>
<evidence type="ECO:0000313" key="1">
    <source>
        <dbReference type="EMBL" id="GAK53107.1"/>
    </source>
</evidence>
<dbReference type="EMBL" id="DF820459">
    <property type="protein sequence ID" value="GAK53107.1"/>
    <property type="molecule type" value="Genomic_DNA"/>
</dbReference>